<name>A0A1E5XHJ5_9HYPH</name>
<dbReference type="Proteomes" id="UP000095463">
    <property type="component" value="Unassembled WGS sequence"/>
</dbReference>
<proteinExistence type="predicted"/>
<accession>A0A1E5XHJ5</accession>
<protein>
    <submittedName>
        <fullName evidence="1">Uncharacterized protein</fullName>
    </submittedName>
</protein>
<evidence type="ECO:0000313" key="1">
    <source>
        <dbReference type="EMBL" id="OEO28052.1"/>
    </source>
</evidence>
<comment type="caution">
    <text evidence="1">The sequence shown here is derived from an EMBL/GenBank/DDBJ whole genome shotgun (WGS) entry which is preliminary data.</text>
</comment>
<keyword evidence="2" id="KW-1185">Reference proteome</keyword>
<sequence length="96" mass="10939">MQIDIRPPTRNDASQLFDWQLDVERLEREARGARLAGTPDPWTRIEAECSLDLIEAELTALRGREQAEAGDSVVQLRSWKARIERVLRILEATDGP</sequence>
<reference evidence="1 2" key="1">
    <citation type="journal article" date="2015" name="Genome Announc.">
        <title>Genome Assemblies of Three Soil-Associated Devosia species: D. insulae, D. limi, and D. soli.</title>
        <authorList>
            <person name="Hassan Y.I."/>
            <person name="Lepp D."/>
            <person name="Zhou T."/>
        </authorList>
    </citation>
    <scope>NUCLEOTIDE SEQUENCE [LARGE SCALE GENOMIC DNA]</scope>
    <source>
        <strain evidence="1 2">DS-56</strain>
    </source>
</reference>
<dbReference type="EMBL" id="LAJE02000401">
    <property type="protein sequence ID" value="OEO28052.1"/>
    <property type="molecule type" value="Genomic_DNA"/>
</dbReference>
<dbReference type="RefSeq" id="WP_069912628.1">
    <property type="nucleotide sequence ID" value="NZ_LAJE02000401.1"/>
</dbReference>
<dbReference type="OrthoDB" id="7951138at2"/>
<dbReference type="AlphaFoldDB" id="A0A1E5XHJ5"/>
<gene>
    <name evidence="1" type="ORF">VW23_006560</name>
</gene>
<evidence type="ECO:0000313" key="2">
    <source>
        <dbReference type="Proteomes" id="UP000095463"/>
    </source>
</evidence>
<organism evidence="1 2">
    <name type="scientific">Devosia insulae DS-56</name>
    <dbReference type="NCBI Taxonomy" id="1116389"/>
    <lineage>
        <taxon>Bacteria</taxon>
        <taxon>Pseudomonadati</taxon>
        <taxon>Pseudomonadota</taxon>
        <taxon>Alphaproteobacteria</taxon>
        <taxon>Hyphomicrobiales</taxon>
        <taxon>Devosiaceae</taxon>
        <taxon>Devosia</taxon>
    </lineage>
</organism>